<dbReference type="GO" id="GO:0009401">
    <property type="term" value="P:phosphoenolpyruvate-dependent sugar phosphotransferase system"/>
    <property type="evidence" value="ECO:0007669"/>
    <property type="project" value="UniProtKB-KW"/>
</dbReference>
<evidence type="ECO:0000256" key="2">
    <source>
        <dbReference type="ARBA" id="ARBA00022553"/>
    </source>
</evidence>
<dbReference type="STRING" id="137591.AO080_00985"/>
<evidence type="ECO:0000256" key="1">
    <source>
        <dbReference type="ARBA" id="ARBA00022448"/>
    </source>
</evidence>
<proteinExistence type="predicted"/>
<evidence type="ECO:0000313" key="12">
    <source>
        <dbReference type="EMBL" id="TVV26604.1"/>
    </source>
</evidence>
<evidence type="ECO:0000256" key="5">
    <source>
        <dbReference type="ARBA" id="ARBA00022683"/>
    </source>
</evidence>
<organism evidence="10 13">
    <name type="scientific">Weissella cibaria</name>
    <dbReference type="NCBI Taxonomy" id="137591"/>
    <lineage>
        <taxon>Bacteria</taxon>
        <taxon>Bacillati</taxon>
        <taxon>Bacillota</taxon>
        <taxon>Bacilli</taxon>
        <taxon>Lactobacillales</taxon>
        <taxon>Lactobacillaceae</taxon>
        <taxon>Weissella</taxon>
    </lineage>
</organism>
<keyword evidence="6" id="KW-0418">Kinase</keyword>
<dbReference type="InterPro" id="IPR036095">
    <property type="entry name" value="PTS_EIIB-like_sf"/>
</dbReference>
<dbReference type="PANTHER" id="PTHR34581">
    <property type="entry name" value="PTS SYSTEM N,N'-DIACETYLCHITOBIOSE-SPECIFIC EIIB COMPONENT"/>
    <property type="match status" value="1"/>
</dbReference>
<dbReference type="EC" id="2.7.1.69" evidence="10"/>
<protein>
    <submittedName>
        <fullName evidence="10">LicB_1 protein</fullName>
        <ecNumber evidence="10">2.7.1.69</ecNumber>
    </submittedName>
    <submittedName>
        <fullName evidence="9">Lichenan-specific phosphotransferase enzyme IIB component</fullName>
    </submittedName>
    <submittedName>
        <fullName evidence="11">PTS cellobiose transporter subunit IIB</fullName>
    </submittedName>
</protein>
<evidence type="ECO:0000256" key="4">
    <source>
        <dbReference type="ARBA" id="ARBA00022679"/>
    </source>
</evidence>
<dbReference type="Pfam" id="PF02302">
    <property type="entry name" value="PTS_IIB"/>
    <property type="match status" value="1"/>
</dbReference>
<dbReference type="InterPro" id="IPR003501">
    <property type="entry name" value="PTS_EIIB_2/3"/>
</dbReference>
<evidence type="ECO:0000313" key="11">
    <source>
        <dbReference type="EMBL" id="OSP89452.1"/>
    </source>
</evidence>
<reference evidence="12 16" key="4">
    <citation type="submission" date="2019-07" db="EMBL/GenBank/DDBJ databases">
        <title>Genome sequence of Weissella cibaria GK1.</title>
        <authorList>
            <person name="Choi H.-J."/>
        </authorList>
    </citation>
    <scope>NUCLEOTIDE SEQUENCE [LARGE SCALE GENOMIC DNA]</scope>
    <source>
        <strain evidence="12 16">GK1</strain>
    </source>
</reference>
<evidence type="ECO:0000313" key="14">
    <source>
        <dbReference type="Proteomes" id="UP000193588"/>
    </source>
</evidence>
<dbReference type="Proteomes" id="UP000193588">
    <property type="component" value="Unassembled WGS sequence"/>
</dbReference>
<dbReference type="InterPro" id="IPR051819">
    <property type="entry name" value="PTS_sugar-specific_EIIB"/>
</dbReference>
<evidence type="ECO:0000313" key="16">
    <source>
        <dbReference type="Proteomes" id="UP000320012"/>
    </source>
</evidence>
<keyword evidence="1" id="KW-0813">Transport</keyword>
<dbReference type="GO" id="GO:0016301">
    <property type="term" value="F:kinase activity"/>
    <property type="evidence" value="ECO:0007669"/>
    <property type="project" value="UniProtKB-KW"/>
</dbReference>
<comment type="caution">
    <text evidence="7">Lacks conserved residue(s) required for the propagation of feature annotation.</text>
</comment>
<dbReference type="PANTHER" id="PTHR34581:SF2">
    <property type="entry name" value="PTS SYSTEM N,N'-DIACETYLCHITOBIOSE-SPECIFIC EIIB COMPONENT"/>
    <property type="match status" value="1"/>
</dbReference>
<keyword evidence="5" id="KW-0598">Phosphotransferase system</keyword>
<keyword evidence="13" id="KW-1185">Reference proteome</keyword>
<dbReference type="InterPro" id="IPR013012">
    <property type="entry name" value="PTS_EIIB_3"/>
</dbReference>
<dbReference type="EMBL" id="VNHC01000002">
    <property type="protein sequence ID" value="TVV26604.1"/>
    <property type="molecule type" value="Genomic_DNA"/>
</dbReference>
<reference evidence="9 15" key="3">
    <citation type="submission" date="2017-04" db="EMBL/GenBank/DDBJ databases">
        <title>Weissella cibaria strain m2 complete genome.</title>
        <authorList>
            <person name="Pan Q."/>
            <person name="Tan M."/>
            <person name="Yao F."/>
            <person name="Su S."/>
        </authorList>
    </citation>
    <scope>NUCLEOTIDE SEQUENCE [LARGE SCALE GENOMIC DNA]</scope>
    <source>
        <strain evidence="9 15">M2</strain>
    </source>
</reference>
<dbReference type="Proteomes" id="UP000032287">
    <property type="component" value="Unassembled WGS sequence"/>
</dbReference>
<dbReference type="EMBL" id="CP020928">
    <property type="protein sequence ID" value="AWF94628.1"/>
    <property type="molecule type" value="Genomic_DNA"/>
</dbReference>
<keyword evidence="2" id="KW-0597">Phosphoprotein</keyword>
<dbReference type="Proteomes" id="UP000244870">
    <property type="component" value="Chromosome"/>
</dbReference>
<keyword evidence="4 10" id="KW-0808">Transferase</keyword>
<name>A0A0D1K909_9LACO</name>
<dbReference type="OrthoDB" id="9808134at2"/>
<dbReference type="KEGG" id="wcb:AO080_00985"/>
<dbReference type="Proteomes" id="UP000320012">
    <property type="component" value="Unassembled WGS sequence"/>
</dbReference>
<evidence type="ECO:0000313" key="9">
    <source>
        <dbReference type="EMBL" id="AWF94628.1"/>
    </source>
</evidence>
<evidence type="ECO:0000313" key="13">
    <source>
        <dbReference type="Proteomes" id="UP000032287"/>
    </source>
</evidence>
<dbReference type="GO" id="GO:0008982">
    <property type="term" value="F:protein-N(PI)-phosphohistidine-sugar phosphotransferase activity"/>
    <property type="evidence" value="ECO:0007669"/>
    <property type="project" value="InterPro"/>
</dbReference>
<evidence type="ECO:0000313" key="15">
    <source>
        <dbReference type="Proteomes" id="UP000244870"/>
    </source>
</evidence>
<accession>A0A0D1K909</accession>
<dbReference type="AlphaFoldDB" id="A0A0D1K909"/>
<dbReference type="eggNOG" id="COG1440">
    <property type="taxonomic scope" value="Bacteria"/>
</dbReference>
<evidence type="ECO:0000313" key="10">
    <source>
        <dbReference type="EMBL" id="KIU21549.1"/>
    </source>
</evidence>
<gene>
    <name evidence="10" type="primary">licB_1</name>
    <name evidence="9" type="ORF">B6254_0189</name>
    <name evidence="11" type="ORF">B9D04_05895</name>
    <name evidence="12" type="ORF">FO435_01155</name>
    <name evidence="10" type="ORF">QX99_00620</name>
</gene>
<reference evidence="11 14" key="2">
    <citation type="submission" date="2017-04" db="EMBL/GenBank/DDBJ databases">
        <title>The genome sequence of Weissella cibaria isolated from wild Drosophila.</title>
        <authorList>
            <person name="Ricks N.J."/>
            <person name="Carroll C."/>
            <person name="Walters A."/>
            <person name="Newell P.D."/>
            <person name="Chaston J.M."/>
        </authorList>
    </citation>
    <scope>NUCLEOTIDE SEQUENCE [LARGE SCALE GENOMIC DNA]</scope>
    <source>
        <strain evidence="11 14">DmW_103</strain>
    </source>
</reference>
<dbReference type="SUPFAM" id="SSF52794">
    <property type="entry name" value="PTS system IIB component-like"/>
    <property type="match status" value="1"/>
</dbReference>
<dbReference type="PROSITE" id="PS51100">
    <property type="entry name" value="PTS_EIIB_TYPE_3"/>
    <property type="match status" value="1"/>
</dbReference>
<reference evidence="10 13" key="1">
    <citation type="journal article" date="2015" name="Microbiology (Mosc.)">
        <title>Genomics of the Weissella cibaria species with an examination of its metabolic traits.</title>
        <authorList>
            <person name="Lynch K.M."/>
            <person name="Lucid A."/>
            <person name="Arendt E.K."/>
            <person name="Sleator R.D."/>
            <person name="Lucey B."/>
            <person name="Coffey A."/>
        </authorList>
    </citation>
    <scope>NUCLEOTIDE SEQUENCE [LARGE SCALE GENOMIC DNA]</scope>
    <source>
        <strain evidence="10 13">MG1</strain>
    </source>
</reference>
<dbReference type="EMBL" id="NDXJ01000008">
    <property type="protein sequence ID" value="OSP89452.1"/>
    <property type="molecule type" value="Genomic_DNA"/>
</dbReference>
<keyword evidence="3" id="KW-0762">Sugar transport</keyword>
<evidence type="ECO:0000256" key="7">
    <source>
        <dbReference type="PROSITE-ProRule" id="PRU00423"/>
    </source>
</evidence>
<sequence>MTKRIVLVDAAGMSISMLANKMNEAAQAESLDVTTIGVSDSAARDQIATDQPIVIMIAPQVKYMHQRYEDDYGKDYPVVDINMMDYGMMRGANILHAALDAERA</sequence>
<dbReference type="EMBL" id="JWHU01000007">
    <property type="protein sequence ID" value="KIU21549.1"/>
    <property type="molecule type" value="Genomic_DNA"/>
</dbReference>
<dbReference type="PATRIC" id="fig|137591.25.peg.603"/>
<evidence type="ECO:0000256" key="6">
    <source>
        <dbReference type="ARBA" id="ARBA00022777"/>
    </source>
</evidence>
<evidence type="ECO:0000259" key="8">
    <source>
        <dbReference type="PROSITE" id="PS51100"/>
    </source>
</evidence>
<evidence type="ECO:0000256" key="3">
    <source>
        <dbReference type="ARBA" id="ARBA00022597"/>
    </source>
</evidence>
<dbReference type="Gene3D" id="3.40.50.2300">
    <property type="match status" value="1"/>
</dbReference>
<feature type="domain" description="PTS EIIB type-3" evidence="8">
    <location>
        <begin position="2"/>
        <end position="104"/>
    </location>
</feature>
<dbReference type="RefSeq" id="WP_043710864.1">
    <property type="nucleotide sequence ID" value="NZ_CBCSCI010000008.1"/>
</dbReference>